<accession>A0ABS8UVW5</accession>
<proteinExistence type="predicted"/>
<reference evidence="2 3" key="1">
    <citation type="journal article" date="2021" name="BMC Genomics">
        <title>Datura genome reveals duplications of psychoactive alkaloid biosynthetic genes and high mutation rate following tissue culture.</title>
        <authorList>
            <person name="Rajewski A."/>
            <person name="Carter-House D."/>
            <person name="Stajich J."/>
            <person name="Litt A."/>
        </authorList>
    </citation>
    <scope>NUCLEOTIDE SEQUENCE [LARGE SCALE GENOMIC DNA]</scope>
    <source>
        <strain evidence="2">AR-01</strain>
    </source>
</reference>
<comment type="caution">
    <text evidence="2">The sequence shown here is derived from an EMBL/GenBank/DDBJ whole genome shotgun (WGS) entry which is preliminary data.</text>
</comment>
<name>A0ABS8UVW5_DATST</name>
<dbReference type="Proteomes" id="UP000823775">
    <property type="component" value="Unassembled WGS sequence"/>
</dbReference>
<gene>
    <name evidence="2" type="ORF">HAX54_022487</name>
</gene>
<protein>
    <submittedName>
        <fullName evidence="2">Uncharacterized protein</fullName>
    </submittedName>
</protein>
<sequence length="154" mass="17836">MVKIPSQVILFEAPHLTGILRIPNIDPHPIHQHNFTPPYAEIWSQDLEEEALDHRPRVEWLTMDVKKTKVLDTTYGPIFTLAERHAQDDSYAIEHARAMCRIGLAFVELVDDDVPTDEERHREDLDIESDDDEADYSNLDKEAFAPDEEIETIF</sequence>
<keyword evidence="3" id="KW-1185">Reference proteome</keyword>
<organism evidence="2 3">
    <name type="scientific">Datura stramonium</name>
    <name type="common">Jimsonweed</name>
    <name type="synonym">Common thornapple</name>
    <dbReference type="NCBI Taxonomy" id="4076"/>
    <lineage>
        <taxon>Eukaryota</taxon>
        <taxon>Viridiplantae</taxon>
        <taxon>Streptophyta</taxon>
        <taxon>Embryophyta</taxon>
        <taxon>Tracheophyta</taxon>
        <taxon>Spermatophyta</taxon>
        <taxon>Magnoliopsida</taxon>
        <taxon>eudicotyledons</taxon>
        <taxon>Gunneridae</taxon>
        <taxon>Pentapetalae</taxon>
        <taxon>asterids</taxon>
        <taxon>lamiids</taxon>
        <taxon>Solanales</taxon>
        <taxon>Solanaceae</taxon>
        <taxon>Solanoideae</taxon>
        <taxon>Datureae</taxon>
        <taxon>Datura</taxon>
    </lineage>
</organism>
<evidence type="ECO:0000256" key="1">
    <source>
        <dbReference type="SAM" id="MobiDB-lite"/>
    </source>
</evidence>
<dbReference type="EMBL" id="JACEIK010002707">
    <property type="protein sequence ID" value="MCD9638487.1"/>
    <property type="molecule type" value="Genomic_DNA"/>
</dbReference>
<feature type="region of interest" description="Disordered" evidence="1">
    <location>
        <begin position="115"/>
        <end position="134"/>
    </location>
</feature>
<evidence type="ECO:0000313" key="2">
    <source>
        <dbReference type="EMBL" id="MCD9638487.1"/>
    </source>
</evidence>
<feature type="compositionally biased region" description="Acidic residues" evidence="1">
    <location>
        <begin position="125"/>
        <end position="134"/>
    </location>
</feature>
<evidence type="ECO:0000313" key="3">
    <source>
        <dbReference type="Proteomes" id="UP000823775"/>
    </source>
</evidence>